<reference evidence="1 2" key="1">
    <citation type="submission" date="2019-02" db="EMBL/GenBank/DDBJ databases">
        <authorList>
            <person name="Goldberg S.R."/>
            <person name="Haltli B.A."/>
            <person name="Correa H."/>
            <person name="Russell K.G."/>
        </authorList>
    </citation>
    <scope>NUCLEOTIDE SEQUENCE [LARGE SCALE GENOMIC DNA]</scope>
    <source>
        <strain evidence="1 2">JCM 16186</strain>
    </source>
</reference>
<dbReference type="SUPFAM" id="SSF82784">
    <property type="entry name" value="OsmC-like"/>
    <property type="match status" value="1"/>
</dbReference>
<comment type="caution">
    <text evidence="1">The sequence shown here is derived from an EMBL/GenBank/DDBJ whole genome shotgun (WGS) entry which is preliminary data.</text>
</comment>
<dbReference type="PANTHER" id="PTHR42830">
    <property type="entry name" value="OSMOTICALLY INDUCIBLE FAMILY PROTEIN"/>
    <property type="match status" value="1"/>
</dbReference>
<dbReference type="PANTHER" id="PTHR42830:SF2">
    <property type="entry name" value="OSMC_OHR FAMILY PROTEIN"/>
    <property type="match status" value="1"/>
</dbReference>
<keyword evidence="2" id="KW-1185">Reference proteome</keyword>
<dbReference type="RefSeq" id="WP_155168811.1">
    <property type="nucleotide sequence ID" value="NZ_SMLW01000264.1"/>
</dbReference>
<dbReference type="EMBL" id="SMLW01000264">
    <property type="protein sequence ID" value="MTI23651.1"/>
    <property type="molecule type" value="Genomic_DNA"/>
</dbReference>
<dbReference type="InterPro" id="IPR036102">
    <property type="entry name" value="OsmC/Ohrsf"/>
</dbReference>
<proteinExistence type="predicted"/>
<dbReference type="InterPro" id="IPR003718">
    <property type="entry name" value="OsmC/Ohr_fam"/>
</dbReference>
<evidence type="ECO:0000313" key="2">
    <source>
        <dbReference type="Proteomes" id="UP000798808"/>
    </source>
</evidence>
<protein>
    <submittedName>
        <fullName evidence="1">OsmC family peroxiredoxin</fullName>
    </submittedName>
</protein>
<dbReference type="Proteomes" id="UP000798808">
    <property type="component" value="Unassembled WGS sequence"/>
</dbReference>
<feature type="non-terminal residue" evidence="1">
    <location>
        <position position="119"/>
    </location>
</feature>
<dbReference type="InterPro" id="IPR015946">
    <property type="entry name" value="KH_dom-like_a/b"/>
</dbReference>
<dbReference type="Pfam" id="PF02566">
    <property type="entry name" value="OsmC"/>
    <property type="match status" value="1"/>
</dbReference>
<gene>
    <name evidence="1" type="ORF">E1163_01665</name>
</gene>
<name>A0ABW9RIY2_9BACT</name>
<sequence>MKYTTRVLWKKGAAEGFTDNKYSRVHQWSFDGGVAVKASSSPQVVPVPMSDASAIDPEEAFIAALSSCHMLFFLSIAASKSYVIEAYEDEAEGIMDKNENGQMAMTSVTLRPRVIFSDL</sequence>
<evidence type="ECO:0000313" key="1">
    <source>
        <dbReference type="EMBL" id="MTI23651.1"/>
    </source>
</evidence>
<dbReference type="InterPro" id="IPR052707">
    <property type="entry name" value="OsmC_Ohr_Peroxiredoxin"/>
</dbReference>
<organism evidence="1 2">
    <name type="scientific">Fulvivirga kasyanovii</name>
    <dbReference type="NCBI Taxonomy" id="396812"/>
    <lineage>
        <taxon>Bacteria</taxon>
        <taxon>Pseudomonadati</taxon>
        <taxon>Bacteroidota</taxon>
        <taxon>Cytophagia</taxon>
        <taxon>Cytophagales</taxon>
        <taxon>Fulvivirgaceae</taxon>
        <taxon>Fulvivirga</taxon>
    </lineage>
</organism>
<dbReference type="Gene3D" id="3.30.300.20">
    <property type="match status" value="1"/>
</dbReference>
<accession>A0ABW9RIY2</accession>